<dbReference type="OrthoDB" id="415825at2759"/>
<dbReference type="PANTHER" id="PTHR10801">
    <property type="entry name" value="24-DEHYDROCHOLESTEROL REDUCTASE"/>
    <property type="match status" value="1"/>
</dbReference>
<keyword evidence="1" id="KW-0560">Oxidoreductase</keyword>
<name>U1HSC9_ENDPU</name>
<dbReference type="RefSeq" id="XP_007800873.1">
    <property type="nucleotide sequence ID" value="XM_007802682.1"/>
</dbReference>
<dbReference type="SUPFAM" id="SSF56176">
    <property type="entry name" value="FAD-binding/transporter-associated domain-like"/>
    <property type="match status" value="1"/>
</dbReference>
<dbReference type="HOGENOM" id="CLU_2320354_0_0_1"/>
<sequence>MEFPGITVGGGFAGPSGESSSFKYGFFGNILESIEVVLGKGDIVTASGTKLPDLLEASCGSLGTLDIITLLHIQLTEAKEFVQLDCYPGFHVPKAIEKI</sequence>
<dbReference type="AlphaFoldDB" id="U1HSC9"/>
<dbReference type="PROSITE" id="PS51387">
    <property type="entry name" value="FAD_PCMH"/>
    <property type="match status" value="1"/>
</dbReference>
<protein>
    <recommendedName>
        <fullName evidence="2">FAD-binding PCMH-type domain-containing protein</fullName>
    </recommendedName>
</protein>
<dbReference type="Proteomes" id="UP000019373">
    <property type="component" value="Unassembled WGS sequence"/>
</dbReference>
<organism evidence="3 4">
    <name type="scientific">Endocarpon pusillum (strain Z07020 / HMAS-L-300199)</name>
    <name type="common">Lichen-forming fungus</name>
    <dbReference type="NCBI Taxonomy" id="1263415"/>
    <lineage>
        <taxon>Eukaryota</taxon>
        <taxon>Fungi</taxon>
        <taxon>Dikarya</taxon>
        <taxon>Ascomycota</taxon>
        <taxon>Pezizomycotina</taxon>
        <taxon>Eurotiomycetes</taxon>
        <taxon>Chaetothyriomycetidae</taxon>
        <taxon>Verrucariales</taxon>
        <taxon>Verrucariaceae</taxon>
        <taxon>Endocarpon</taxon>
    </lineage>
</organism>
<proteinExistence type="predicted"/>
<evidence type="ECO:0000256" key="1">
    <source>
        <dbReference type="ARBA" id="ARBA00023002"/>
    </source>
</evidence>
<evidence type="ECO:0000313" key="4">
    <source>
        <dbReference type="Proteomes" id="UP000019373"/>
    </source>
</evidence>
<gene>
    <name evidence="3" type="ORF">EPUS_04068</name>
</gene>
<dbReference type="GO" id="GO:0016020">
    <property type="term" value="C:membrane"/>
    <property type="evidence" value="ECO:0007669"/>
    <property type="project" value="TreeGrafter"/>
</dbReference>
<feature type="domain" description="FAD-binding PCMH-type" evidence="2">
    <location>
        <begin position="1"/>
        <end position="78"/>
    </location>
</feature>
<dbReference type="InterPro" id="IPR036318">
    <property type="entry name" value="FAD-bd_PCMH-like_sf"/>
</dbReference>
<reference evidence="4" key="1">
    <citation type="journal article" date="2014" name="BMC Genomics">
        <title>Genome characteristics reveal the impact of lichenization on lichen-forming fungus Endocarpon pusillum Hedwig (Verrucariales, Ascomycota).</title>
        <authorList>
            <person name="Wang Y.-Y."/>
            <person name="Liu B."/>
            <person name="Zhang X.-Y."/>
            <person name="Zhou Q.-M."/>
            <person name="Zhang T."/>
            <person name="Li H."/>
            <person name="Yu Y.-F."/>
            <person name="Zhang X.-L."/>
            <person name="Hao X.-Y."/>
            <person name="Wang M."/>
            <person name="Wang L."/>
            <person name="Wei J.-C."/>
        </authorList>
    </citation>
    <scope>NUCLEOTIDE SEQUENCE [LARGE SCALE GENOMIC DNA]</scope>
    <source>
        <strain evidence="4">Z07020 / HMAS-L-300199</strain>
    </source>
</reference>
<accession>U1HSC9</accession>
<dbReference type="InterPro" id="IPR016169">
    <property type="entry name" value="FAD-bd_PCMH_sub2"/>
</dbReference>
<dbReference type="Gene3D" id="3.30.465.10">
    <property type="match status" value="1"/>
</dbReference>
<dbReference type="GO" id="GO:0000246">
    <property type="term" value="F:Delta24(24-1) sterol reductase activity"/>
    <property type="evidence" value="ECO:0007669"/>
    <property type="project" value="TreeGrafter"/>
</dbReference>
<dbReference type="GO" id="GO:0005737">
    <property type="term" value="C:cytoplasm"/>
    <property type="evidence" value="ECO:0007669"/>
    <property type="project" value="TreeGrafter"/>
</dbReference>
<dbReference type="PANTHER" id="PTHR10801:SF0">
    <property type="entry name" value="DELTA(24)-STEROL REDUCTASE"/>
    <property type="match status" value="1"/>
</dbReference>
<dbReference type="GO" id="GO:0071949">
    <property type="term" value="F:FAD binding"/>
    <property type="evidence" value="ECO:0007669"/>
    <property type="project" value="InterPro"/>
</dbReference>
<dbReference type="GO" id="GO:0008202">
    <property type="term" value="P:steroid metabolic process"/>
    <property type="evidence" value="ECO:0007669"/>
    <property type="project" value="TreeGrafter"/>
</dbReference>
<dbReference type="InterPro" id="IPR040165">
    <property type="entry name" value="Diminuto-like"/>
</dbReference>
<keyword evidence="4" id="KW-1185">Reference proteome</keyword>
<evidence type="ECO:0000313" key="3">
    <source>
        <dbReference type="EMBL" id="ERF73445.1"/>
    </source>
</evidence>
<dbReference type="GeneID" id="19239102"/>
<dbReference type="InterPro" id="IPR016166">
    <property type="entry name" value="FAD-bd_PCMH"/>
</dbReference>
<evidence type="ECO:0000259" key="2">
    <source>
        <dbReference type="PROSITE" id="PS51387"/>
    </source>
</evidence>
<dbReference type="EMBL" id="KE720951">
    <property type="protein sequence ID" value="ERF73445.1"/>
    <property type="molecule type" value="Genomic_DNA"/>
</dbReference>